<proteinExistence type="predicted"/>
<protein>
    <submittedName>
        <fullName evidence="2">Prion-inhibition and propagation-domain-containing protein</fullName>
    </submittedName>
</protein>
<dbReference type="InterPro" id="IPR029498">
    <property type="entry name" value="HeLo_dom"/>
</dbReference>
<sequence>MAGVGEAVGVIGLAALFSTCVECFGYFKASQRIDKDSEILLVKLDIEKARLLFWGGAVRIFETNSSTPYQNSILHDEAARQLLGRCLKSIESVLTDAERLTRDYGVVEEHHPSQREIDFVSANSMAVFQTSWRRFFVRNSSALPRRNGLLARTKWAIYKKELFQGLINHLKDLVDGLYELAPPPLTQMLSETVEADVECLTNLDQLRLFEAATEDSYRAWSAVASSVISASEAGTIASRAADGDVGDLSRLAIGDDVPHQTPYDFIDELKQASPNPLVALTATCLKLSTQHPCNMLNLGREITKAPQYRWPFSHASIYDTRHSLARRVDGIFNLATDLRSELEDLGGSFVLHEIMTDHNLTHILFPLAITYIHCAPCVCQLQTAVHLCFTVSSTLHNYSIRPDDRLMTSCCIRQNRIDGLRSIYEAVRHSESLAVATKSPDVPIVAKYIDMVWLEERLYFLESGDNLRLPAQKIKTTQVVVLSEAEHLRSLMARFLCPKVPRASEIWSIDLSDASHLVSQYCGTFTSKSRLSGEVIPDASESNPDPES</sequence>
<feature type="domain" description="Prion-inhibition and propagation HeLo" evidence="1">
    <location>
        <begin position="6"/>
        <end position="208"/>
    </location>
</feature>
<accession>A0AA40EHB0</accession>
<evidence type="ECO:0000259" key="1">
    <source>
        <dbReference type="Pfam" id="PF14479"/>
    </source>
</evidence>
<keyword evidence="2" id="KW-0034">Amyloid</keyword>
<keyword evidence="2" id="KW-0640">Prion</keyword>
<dbReference type="InterPro" id="IPR038305">
    <property type="entry name" value="HeLo_sf"/>
</dbReference>
<dbReference type="Pfam" id="PF14479">
    <property type="entry name" value="HeLo"/>
    <property type="match status" value="1"/>
</dbReference>
<name>A0AA40EHB0_9PEZI</name>
<dbReference type="AlphaFoldDB" id="A0AA40EHB0"/>
<keyword evidence="3" id="KW-1185">Reference proteome</keyword>
<dbReference type="EMBL" id="JAUKUD010000007">
    <property type="protein sequence ID" value="KAK0737856.1"/>
    <property type="molecule type" value="Genomic_DNA"/>
</dbReference>
<organism evidence="2 3">
    <name type="scientific">Schizothecium vesticola</name>
    <dbReference type="NCBI Taxonomy" id="314040"/>
    <lineage>
        <taxon>Eukaryota</taxon>
        <taxon>Fungi</taxon>
        <taxon>Dikarya</taxon>
        <taxon>Ascomycota</taxon>
        <taxon>Pezizomycotina</taxon>
        <taxon>Sordariomycetes</taxon>
        <taxon>Sordariomycetidae</taxon>
        <taxon>Sordariales</taxon>
        <taxon>Schizotheciaceae</taxon>
        <taxon>Schizothecium</taxon>
    </lineage>
</organism>
<dbReference type="Gene3D" id="1.20.120.1020">
    <property type="entry name" value="Prion-inhibition and propagation, HeLo domain"/>
    <property type="match status" value="1"/>
</dbReference>
<dbReference type="Proteomes" id="UP001172155">
    <property type="component" value="Unassembled WGS sequence"/>
</dbReference>
<reference evidence="2" key="1">
    <citation type="submission" date="2023-06" db="EMBL/GenBank/DDBJ databases">
        <title>Genome-scale phylogeny and comparative genomics of the fungal order Sordariales.</title>
        <authorList>
            <consortium name="Lawrence Berkeley National Laboratory"/>
            <person name="Hensen N."/>
            <person name="Bonometti L."/>
            <person name="Westerberg I."/>
            <person name="Brannstrom I.O."/>
            <person name="Guillou S."/>
            <person name="Cros-Aarteil S."/>
            <person name="Calhoun S."/>
            <person name="Haridas S."/>
            <person name="Kuo A."/>
            <person name="Mondo S."/>
            <person name="Pangilinan J."/>
            <person name="Riley R."/>
            <person name="LaButti K."/>
            <person name="Andreopoulos B."/>
            <person name="Lipzen A."/>
            <person name="Chen C."/>
            <person name="Yanf M."/>
            <person name="Daum C."/>
            <person name="Ng V."/>
            <person name="Clum A."/>
            <person name="Steindorff A."/>
            <person name="Ohm R."/>
            <person name="Martin F."/>
            <person name="Silar P."/>
            <person name="Natvig D."/>
            <person name="Lalanne C."/>
            <person name="Gautier V."/>
            <person name="Ament-velasquez S.L."/>
            <person name="Kruys A."/>
            <person name="Hutchinson M.I."/>
            <person name="Powell A.J."/>
            <person name="Barry K."/>
            <person name="Miller A.N."/>
            <person name="Grigoriev I.V."/>
            <person name="Debuchy R."/>
            <person name="Gladieux P."/>
            <person name="Thoren M.H."/>
            <person name="Johannesson H."/>
        </authorList>
    </citation>
    <scope>NUCLEOTIDE SEQUENCE</scope>
    <source>
        <strain evidence="2">SMH3187-1</strain>
    </source>
</reference>
<evidence type="ECO:0000313" key="2">
    <source>
        <dbReference type="EMBL" id="KAK0737856.1"/>
    </source>
</evidence>
<gene>
    <name evidence="2" type="ORF">B0T18DRAFT_420746</name>
</gene>
<comment type="caution">
    <text evidence="2">The sequence shown here is derived from an EMBL/GenBank/DDBJ whole genome shotgun (WGS) entry which is preliminary data.</text>
</comment>
<dbReference type="PANTHER" id="PTHR37542">
    <property type="entry name" value="HELO DOMAIN-CONTAINING PROTEIN-RELATED"/>
    <property type="match status" value="1"/>
</dbReference>
<evidence type="ECO:0000313" key="3">
    <source>
        <dbReference type="Proteomes" id="UP001172155"/>
    </source>
</evidence>